<dbReference type="EMBL" id="LBWS01000036">
    <property type="protein sequence ID" value="KKR13869.1"/>
    <property type="molecule type" value="Genomic_DNA"/>
</dbReference>
<reference evidence="3 4" key="1">
    <citation type="journal article" date="2015" name="Nature">
        <title>rRNA introns, odd ribosomes, and small enigmatic genomes across a large radiation of phyla.</title>
        <authorList>
            <person name="Brown C.T."/>
            <person name="Hug L.A."/>
            <person name="Thomas B.C."/>
            <person name="Sharon I."/>
            <person name="Castelle C.J."/>
            <person name="Singh A."/>
            <person name="Wilkins M.J."/>
            <person name="Williams K.H."/>
            <person name="Banfield J.F."/>
        </authorList>
    </citation>
    <scope>NUCLEOTIDE SEQUENCE [LARGE SCALE GENOMIC DNA]</scope>
</reference>
<sequence length="536" mass="58711">MGVGNFVSAETGWGIFSKLYQQSLVLKPAITNLFNTVSTTVTVADVSPVIVELGFSALQSGQTVKSADQQLSVNYLPQSLLRPTNVEIKGVSIANLPWNLAIVSPIYQIDLADDSAFVTNVGAKLNITYQGLNTDHKQIFFYDSQQAVWQPLSSLDWPSEHRVEVLLTRPFIQLAVFAHTGVMTAGQASWYAYKNCDCAASPDFAKGSIIRVTNKANGRSVDVTINDWGPERSKHPERAIDLDKLAFAKIASLRDGVIDVQLQPLFVAPDSQGRVLGIKEQGLTATPIITAKSAIIMDESGQILYDKASETVAPLASLTKTIAIWTFLDIKPNLFAAVAYQYADEQLNYQYCKPSESAKVTLKDGDLVLVKDLIYSALVGSANNAVETLVRVSGLDRADFIVRMNDNVIKWGTTNTKFVEPTGLSTKNVSTAKDYAIILRQVFSNEIIAQASVSPKYEFTTINTQIKHSFRNTNNLVANQAEIVGSKTGYLYEAGYCLATKVKQPSGYVYIVTLGAPKRQSSFDEMNDLIDYAHSL</sequence>
<name>A0A0G0NCH9_9BACT</name>
<evidence type="ECO:0000259" key="2">
    <source>
        <dbReference type="Pfam" id="PF03330"/>
    </source>
</evidence>
<gene>
    <name evidence="3" type="ORF">UT42_C0036G0006</name>
</gene>
<dbReference type="Gene3D" id="3.40.710.10">
    <property type="entry name" value="DD-peptidase/beta-lactamase superfamily"/>
    <property type="match status" value="1"/>
</dbReference>
<dbReference type="PANTHER" id="PTHR21581">
    <property type="entry name" value="D-ALANYL-D-ALANINE CARBOXYPEPTIDASE"/>
    <property type="match status" value="1"/>
</dbReference>
<dbReference type="GO" id="GO:0006508">
    <property type="term" value="P:proteolysis"/>
    <property type="evidence" value="ECO:0007669"/>
    <property type="project" value="InterPro"/>
</dbReference>
<dbReference type="InterPro" id="IPR009009">
    <property type="entry name" value="RlpA-like_DPBB"/>
</dbReference>
<dbReference type="InterPro" id="IPR001967">
    <property type="entry name" value="Peptidase_S11_N"/>
</dbReference>
<dbReference type="Pfam" id="PF03330">
    <property type="entry name" value="DPBB_1"/>
    <property type="match status" value="1"/>
</dbReference>
<evidence type="ECO:0000259" key="1">
    <source>
        <dbReference type="Pfam" id="PF00768"/>
    </source>
</evidence>
<organism evidence="3 4">
    <name type="scientific">Candidatus Falkowbacteria bacterium GW2011_GWA2_39_24</name>
    <dbReference type="NCBI Taxonomy" id="1618634"/>
    <lineage>
        <taxon>Bacteria</taxon>
        <taxon>Candidatus Falkowiibacteriota</taxon>
    </lineage>
</organism>
<comment type="caution">
    <text evidence="3">The sequence shown here is derived from an EMBL/GenBank/DDBJ whole genome shotgun (WGS) entry which is preliminary data.</text>
</comment>
<dbReference type="SUPFAM" id="SSF50685">
    <property type="entry name" value="Barwin-like endoglucanases"/>
    <property type="match status" value="1"/>
</dbReference>
<protein>
    <submittedName>
        <fullName evidence="3">D-alanyl-D-alanine endopeptidase, penicillin-binding protein 7 and penicillin-binding protein 8</fullName>
    </submittedName>
</protein>
<dbReference type="GO" id="GO:0009002">
    <property type="term" value="F:serine-type D-Ala-D-Ala carboxypeptidase activity"/>
    <property type="evidence" value="ECO:0007669"/>
    <property type="project" value="InterPro"/>
</dbReference>
<dbReference type="InterPro" id="IPR012338">
    <property type="entry name" value="Beta-lactam/transpept-like"/>
</dbReference>
<feature type="domain" description="Peptidase S11 D-alanyl-D-alanine carboxypeptidase A N-terminal" evidence="1">
    <location>
        <begin position="285"/>
        <end position="517"/>
    </location>
</feature>
<evidence type="ECO:0000313" key="4">
    <source>
        <dbReference type="Proteomes" id="UP000034048"/>
    </source>
</evidence>
<dbReference type="Gene3D" id="2.40.40.10">
    <property type="entry name" value="RlpA-like domain"/>
    <property type="match status" value="1"/>
</dbReference>
<dbReference type="InterPro" id="IPR036908">
    <property type="entry name" value="RlpA-like_sf"/>
</dbReference>
<dbReference type="SUPFAM" id="SSF56601">
    <property type="entry name" value="beta-lactamase/transpeptidase-like"/>
    <property type="match status" value="1"/>
</dbReference>
<proteinExistence type="predicted"/>
<dbReference type="AlphaFoldDB" id="A0A0G0NCH9"/>
<dbReference type="Pfam" id="PF00768">
    <property type="entry name" value="Peptidase_S11"/>
    <property type="match status" value="1"/>
</dbReference>
<dbReference type="CDD" id="cd22268">
    <property type="entry name" value="DPBB_RlpA-like"/>
    <property type="match status" value="1"/>
</dbReference>
<feature type="domain" description="RlpA-like protein double-psi beta-barrel" evidence="2">
    <location>
        <begin position="195"/>
        <end position="261"/>
    </location>
</feature>
<dbReference type="Proteomes" id="UP000034048">
    <property type="component" value="Unassembled WGS sequence"/>
</dbReference>
<accession>A0A0G0NCH9</accession>
<evidence type="ECO:0000313" key="3">
    <source>
        <dbReference type="EMBL" id="KKR13869.1"/>
    </source>
</evidence>
<dbReference type="PANTHER" id="PTHR21581:SF6">
    <property type="entry name" value="TRAFFICKING PROTEIN PARTICLE COMPLEX SUBUNIT 12"/>
    <property type="match status" value="1"/>
</dbReference>